<evidence type="ECO:0000256" key="7">
    <source>
        <dbReference type="ARBA" id="ARBA00023180"/>
    </source>
</evidence>
<dbReference type="PROSITE" id="PS50011">
    <property type="entry name" value="PROTEIN_KINASE_DOM"/>
    <property type="match status" value="1"/>
</dbReference>
<evidence type="ECO:0000313" key="12">
    <source>
        <dbReference type="EMBL" id="PON69343.1"/>
    </source>
</evidence>
<dbReference type="InterPro" id="IPR001245">
    <property type="entry name" value="Ser-Thr/Tyr_kinase_cat_dom"/>
</dbReference>
<evidence type="ECO:0000259" key="11">
    <source>
        <dbReference type="PROSITE" id="PS50927"/>
    </source>
</evidence>
<organism evidence="12 13">
    <name type="scientific">Parasponia andersonii</name>
    <name type="common">Sponia andersonii</name>
    <dbReference type="NCBI Taxonomy" id="3476"/>
    <lineage>
        <taxon>Eukaryota</taxon>
        <taxon>Viridiplantae</taxon>
        <taxon>Streptophyta</taxon>
        <taxon>Embryophyta</taxon>
        <taxon>Tracheophyta</taxon>
        <taxon>Spermatophyta</taxon>
        <taxon>Magnoliopsida</taxon>
        <taxon>eudicotyledons</taxon>
        <taxon>Gunneridae</taxon>
        <taxon>Pentapetalae</taxon>
        <taxon>rosids</taxon>
        <taxon>fabids</taxon>
        <taxon>Rosales</taxon>
        <taxon>Cannabaceae</taxon>
        <taxon>Parasponia</taxon>
    </lineage>
</organism>
<dbReference type="GO" id="GO:0004672">
    <property type="term" value="F:protein kinase activity"/>
    <property type="evidence" value="ECO:0007669"/>
    <property type="project" value="InterPro"/>
</dbReference>
<dbReference type="SUPFAM" id="SSF51110">
    <property type="entry name" value="alpha-D-mannose-specific plant lectins"/>
    <property type="match status" value="1"/>
</dbReference>
<dbReference type="OrthoDB" id="4062651at2759"/>
<keyword evidence="7" id="KW-0325">Glycoprotein</keyword>
<dbReference type="Gene3D" id="2.90.10.30">
    <property type="match status" value="1"/>
</dbReference>
<keyword evidence="6" id="KW-1015">Disulfide bond</keyword>
<evidence type="ECO:0000259" key="10">
    <source>
        <dbReference type="PROSITE" id="PS50011"/>
    </source>
</evidence>
<dbReference type="PANTHER" id="PTHR47976:SF66">
    <property type="entry name" value="G-TYPE LECTIN S-RECEPTOR-LIKE SERINE_THREONINE-PROTEIN KINASE SD2-5"/>
    <property type="match status" value="1"/>
</dbReference>
<dbReference type="InterPro" id="IPR000719">
    <property type="entry name" value="Prot_kinase_dom"/>
</dbReference>
<name>A0A2P5D7S0_PARAD</name>
<feature type="binding site" evidence="8">
    <location>
        <position position="696"/>
    </location>
    <ligand>
        <name>ATP</name>
        <dbReference type="ChEBI" id="CHEBI:30616"/>
    </ligand>
</feature>
<dbReference type="PROSITE" id="PS00107">
    <property type="entry name" value="PROTEIN_KINASE_ATP"/>
    <property type="match status" value="1"/>
</dbReference>
<proteinExistence type="predicted"/>
<dbReference type="PROSITE" id="PS50927">
    <property type="entry name" value="BULB_LECTIN"/>
    <property type="match status" value="1"/>
</dbReference>
<dbReference type="InterPro" id="IPR011009">
    <property type="entry name" value="Kinase-like_dom_sf"/>
</dbReference>
<keyword evidence="3" id="KW-0732">Signal</keyword>
<dbReference type="Pfam" id="PF08276">
    <property type="entry name" value="PAN_2"/>
    <property type="match status" value="1"/>
</dbReference>
<dbReference type="InterPro" id="IPR017441">
    <property type="entry name" value="Protein_kinase_ATP_BS"/>
</dbReference>
<feature type="domain" description="Bulb-type lectin" evidence="11">
    <location>
        <begin position="236"/>
        <end position="365"/>
    </location>
</feature>
<dbReference type="SUPFAM" id="SSF56112">
    <property type="entry name" value="Protein kinase-like (PK-like)"/>
    <property type="match status" value="2"/>
</dbReference>
<feature type="domain" description="Protein kinase" evidence="10">
    <location>
        <begin position="668"/>
        <end position="724"/>
    </location>
</feature>
<dbReference type="Proteomes" id="UP000237105">
    <property type="component" value="Unassembled WGS sequence"/>
</dbReference>
<protein>
    <submittedName>
        <fullName evidence="12">Tyrosine-protein kinase</fullName>
    </submittedName>
</protein>
<keyword evidence="5 8" id="KW-0067">ATP-binding</keyword>
<keyword evidence="4 8" id="KW-0547">Nucleotide-binding</keyword>
<dbReference type="AlphaFoldDB" id="A0A2P5D7S0"/>
<dbReference type="CDD" id="cd00028">
    <property type="entry name" value="B_lectin"/>
    <property type="match status" value="1"/>
</dbReference>
<reference evidence="13" key="1">
    <citation type="submission" date="2016-06" db="EMBL/GenBank/DDBJ databases">
        <title>Parallel loss of symbiosis genes in relatives of nitrogen-fixing non-legume Parasponia.</title>
        <authorList>
            <person name="Van Velzen R."/>
            <person name="Holmer R."/>
            <person name="Bu F."/>
            <person name="Rutten L."/>
            <person name="Van Zeijl A."/>
            <person name="Liu W."/>
            <person name="Santuari L."/>
            <person name="Cao Q."/>
            <person name="Sharma T."/>
            <person name="Shen D."/>
            <person name="Roswanjaya Y."/>
            <person name="Wardhani T."/>
            <person name="Kalhor M.S."/>
            <person name="Jansen J."/>
            <person name="Van den Hoogen J."/>
            <person name="Gungor B."/>
            <person name="Hartog M."/>
            <person name="Hontelez J."/>
            <person name="Verver J."/>
            <person name="Yang W.-C."/>
            <person name="Schijlen E."/>
            <person name="Repin R."/>
            <person name="Schilthuizen M."/>
            <person name="Schranz E."/>
            <person name="Heidstra R."/>
            <person name="Miyata K."/>
            <person name="Fedorova E."/>
            <person name="Kohlen W."/>
            <person name="Bisseling T."/>
            <person name="Smit S."/>
            <person name="Geurts R."/>
        </authorList>
    </citation>
    <scope>NUCLEOTIDE SEQUENCE [LARGE SCALE GENOMIC DNA]</scope>
    <source>
        <strain evidence="13">cv. WU1-14</strain>
    </source>
</reference>
<evidence type="ECO:0000256" key="5">
    <source>
        <dbReference type="ARBA" id="ARBA00022840"/>
    </source>
</evidence>
<sequence length="724" mass="80147">MVCVSHWYEELDAKISKNNDEDNIEQVPGMPLQFSYEDLEIATENFKETLGRGGFGSVFKGVLADGTMIAVKRLNKISRDMREFLAEKKAQEAKGEMWIAHNQSLVFILLEILQKKAQEDQFIDIVEDLDEEMQNNREEVESMIRIGAWRLQNNHTKRPCMSTAVKVLEGVMEVDPDISYKFSHAMASASIANDHITIAPEASILSAPRWKAGVVKRSAAAITINSSYPRTSYTYYIDSGLPSTWYTNNSVVMNGWNMRVILSAKGFYCGFYCSGSCSFYLFSVVAVGGGNHSAVWSVNTDQPLRENASVQLTRDKGLVLRDSDGVTVWSAPSKVGKPVVGVNLTEAGNLVLFDNQSAMVWQSFDHPVDTLLIGQRLYKGQKLVPSSFVTLGRESPFFSTLASDANFSAFFNTSDGRSLMYYQLRLDKSSRNQSGLQYAEARNAEFVVNLGRRESSYPRKYIEYVKFDADGHLRTYWHNLEGSGYNAVDLVTQECLMTSQSRYFLTEVMNSTYSNTSNSGAPIASNTTINGCKQACLQSCSCSAIVFIYENDVSDGNCFMPSEIFSTGNNTGNRTRSLAFVKELNPNAALNPSPAGVDLPTPPSRHRRNLAAIVSASISGGLIIILLIIASLLMLKNSRSDKDGKENIKKVLGMPLQFSFEELEIATENFKETLGSGGFGSVFKGILKDGTGIAVKRLDKMSQGMREFLAEVETIGSIHHFNLV</sequence>
<dbReference type="InterPro" id="IPR051343">
    <property type="entry name" value="G-type_lectin_kinases/EP1-like"/>
</dbReference>
<dbReference type="PANTHER" id="PTHR47976">
    <property type="entry name" value="G-TYPE LECTIN S-RECEPTOR-LIKE SERINE/THREONINE-PROTEIN KINASE SD2-5"/>
    <property type="match status" value="1"/>
</dbReference>
<dbReference type="InterPro" id="IPR003609">
    <property type="entry name" value="Pan_app"/>
</dbReference>
<evidence type="ECO:0000256" key="3">
    <source>
        <dbReference type="ARBA" id="ARBA00022729"/>
    </source>
</evidence>
<keyword evidence="9" id="KW-0812">Transmembrane</keyword>
<evidence type="ECO:0000256" key="4">
    <source>
        <dbReference type="ARBA" id="ARBA00022741"/>
    </source>
</evidence>
<dbReference type="FunFam" id="2.90.10.10:FF:000039">
    <property type="entry name" value="G-type lectin S-receptor-like serine/threonine-protein kinase SD2-5"/>
    <property type="match status" value="1"/>
</dbReference>
<keyword evidence="9" id="KW-0472">Membrane</keyword>
<dbReference type="Gene3D" id="3.30.200.20">
    <property type="entry name" value="Phosphorylase Kinase, domain 1"/>
    <property type="match status" value="2"/>
</dbReference>
<keyword evidence="9" id="KW-1133">Transmembrane helix</keyword>
<comment type="caution">
    <text evidence="12">The sequence shown here is derived from an EMBL/GenBank/DDBJ whole genome shotgun (WGS) entry which is preliminary data.</text>
</comment>
<evidence type="ECO:0000313" key="13">
    <source>
        <dbReference type="Proteomes" id="UP000237105"/>
    </source>
</evidence>
<keyword evidence="1" id="KW-0245">EGF-like domain</keyword>
<dbReference type="Pfam" id="PF01453">
    <property type="entry name" value="B_lectin"/>
    <property type="match status" value="1"/>
</dbReference>
<accession>A0A2P5D7S0</accession>
<dbReference type="SMART" id="SM00108">
    <property type="entry name" value="B_lectin"/>
    <property type="match status" value="1"/>
</dbReference>
<keyword evidence="13" id="KW-1185">Reference proteome</keyword>
<keyword evidence="2" id="KW-0808">Transferase</keyword>
<dbReference type="FunFam" id="3.30.200.20:FF:000178">
    <property type="entry name" value="serine/threonine-protein kinase PBS1-like"/>
    <property type="match status" value="1"/>
</dbReference>
<dbReference type="InterPro" id="IPR001480">
    <property type="entry name" value="Bulb-type_lectin_dom"/>
</dbReference>
<dbReference type="EMBL" id="JXTB01000056">
    <property type="protein sequence ID" value="PON69343.1"/>
    <property type="molecule type" value="Genomic_DNA"/>
</dbReference>
<feature type="non-terminal residue" evidence="12">
    <location>
        <position position="724"/>
    </location>
</feature>
<dbReference type="InterPro" id="IPR036426">
    <property type="entry name" value="Bulb-type_lectin_dom_sf"/>
</dbReference>
<feature type="transmembrane region" description="Helical" evidence="9">
    <location>
        <begin position="610"/>
        <end position="635"/>
    </location>
</feature>
<dbReference type="Pfam" id="PF07714">
    <property type="entry name" value="PK_Tyr_Ser-Thr"/>
    <property type="match status" value="1"/>
</dbReference>
<gene>
    <name evidence="12" type="ORF">PanWU01x14_087840</name>
</gene>
<dbReference type="GO" id="GO:0005524">
    <property type="term" value="F:ATP binding"/>
    <property type="evidence" value="ECO:0007669"/>
    <property type="project" value="UniProtKB-UniRule"/>
</dbReference>
<evidence type="ECO:0000256" key="9">
    <source>
        <dbReference type="SAM" id="Phobius"/>
    </source>
</evidence>
<evidence type="ECO:0000256" key="6">
    <source>
        <dbReference type="ARBA" id="ARBA00023157"/>
    </source>
</evidence>
<evidence type="ECO:0000256" key="2">
    <source>
        <dbReference type="ARBA" id="ARBA00022679"/>
    </source>
</evidence>
<evidence type="ECO:0000256" key="1">
    <source>
        <dbReference type="ARBA" id="ARBA00022536"/>
    </source>
</evidence>
<evidence type="ECO:0000256" key="8">
    <source>
        <dbReference type="PROSITE-ProRule" id="PRU10141"/>
    </source>
</evidence>
<keyword evidence="12" id="KW-0418">Kinase</keyword>